<feature type="region of interest" description="Disordered" evidence="1">
    <location>
        <begin position="561"/>
        <end position="588"/>
    </location>
</feature>
<feature type="compositionally biased region" description="Basic and acidic residues" evidence="1">
    <location>
        <begin position="7"/>
        <end position="19"/>
    </location>
</feature>
<reference evidence="2" key="1">
    <citation type="journal article" date="2020" name="bioRxiv">
        <title>Chromosome-level reference genome of the European wasp spider Argiope bruennichi: a resource for studies on range expansion and evolutionary adaptation.</title>
        <authorList>
            <person name="Sheffer M.M."/>
            <person name="Hoppe A."/>
            <person name="Krehenwinkel H."/>
            <person name="Uhl G."/>
            <person name="Kuss A.W."/>
            <person name="Jensen L."/>
            <person name="Jensen C."/>
            <person name="Gillespie R.G."/>
            <person name="Hoff K.J."/>
            <person name="Prost S."/>
        </authorList>
    </citation>
    <scope>NUCLEOTIDE SEQUENCE</scope>
</reference>
<proteinExistence type="predicted"/>
<dbReference type="OMA" id="NASIIHR"/>
<evidence type="ECO:0000313" key="2">
    <source>
        <dbReference type="EMBL" id="KAF8783349.1"/>
    </source>
</evidence>
<feature type="region of interest" description="Disordered" evidence="1">
    <location>
        <begin position="940"/>
        <end position="1009"/>
    </location>
</feature>
<feature type="region of interest" description="Disordered" evidence="1">
    <location>
        <begin position="1"/>
        <end position="54"/>
    </location>
</feature>
<dbReference type="OrthoDB" id="6436433at2759"/>
<feature type="compositionally biased region" description="Basic and acidic residues" evidence="1">
    <location>
        <begin position="993"/>
        <end position="1009"/>
    </location>
</feature>
<feature type="compositionally biased region" description="Polar residues" evidence="1">
    <location>
        <begin position="962"/>
        <end position="988"/>
    </location>
</feature>
<feature type="compositionally biased region" description="Basic and acidic residues" evidence="1">
    <location>
        <begin position="940"/>
        <end position="961"/>
    </location>
</feature>
<protein>
    <submittedName>
        <fullName evidence="2">Uncharacterized protein</fullName>
    </submittedName>
</protein>
<sequence length="1089" mass="124423">MWKKMSRGLDKSRKNEEASKHKKLKFTKKEPFCNNKHSPYESKKSSTRQPEKSKALVPLKVSVVPASLKGALKSENKKTIGNKRVSFDCDPEIRYRTASDTSSNSTLKSLKVVTDSGPKADKKQNSIGMLMATNKNSETEKKFDDLINDKCSWTYKSIKTIKCETSRKNNIDRPIVKIRTTNIEETAYNHGSSQNGATCLSDEYDNIDADIKKTSHNSKTLKHNSMKGNRPTKISDERTLMSAIRTRNRRTLKAVDYAESNSESIQSSSDEGLIFLSRIYDDKMLNDPLCINSSDKIKIPKENSLKVGADERDYNNAISKANFLKNHKASNNQNFKSQSYDEVNEMENNSNQGESKPCFEDQNDEFDLLFDDDYQKSNLTQISLVNSSLQKTDLSLSEVLSLQSECDNSEFEETTENNKPAKSNLDSEILQKYRTTSTEVQSVCDQLETPNDDEIVRDFFSGNFNVDKYRSKINIYKSTSIITEKNENNSSKSKFPGKTIPDDSLETYSKGGIHSTEKSRKCTNRNLDNTKDIKGKLDKSDNKINFNFENKRNSVNLKEQHFDSDQTSSGQGIEDKINDGSSAKCTKKTPKTWEDLEADILNRNEQIFFFLQPETGEAFLKDKKQIEIGENGLNFNKSKGNFGTANKWGNVKSKQENSEHLASSKNLNNDDVLHSPNASIIHRVIQKMQQCTSPVLTPSKIISQSEKHQESPLLSEYSYSVQETKSVFTIEKKLNEKQTEQSKTISKAYTAKSVKQKNYRFNKRHDTKSVLDSPETRIINQISGKLDEISREKNKMFSKCLMTDNDNLHENNKISEMDGLTSEPDKYPLLPQDFCSNVNGSYNLRKRKLINNTYNATKKQTITKVINLVENNSINEYKRNNQDKQKVIQKPSREKPGIENFELKNKKKIVTKSDFMNSFTDESEPEDLFQNEELSMTDITDKKIRCEGKSKDHRKTTEISNKRMSSQTNTHLASGKTKSPDQSLQKQGYSAKKLKEANRPKEKCQRNDSKKEYEKYLKTLFSSNIQREFLNSTSENTEKKGNISYSNAQKFLCESSDEEFFSLSSDTEFEDVKQPFPRRASGLLDEIFD</sequence>
<organism evidence="2 3">
    <name type="scientific">Argiope bruennichi</name>
    <name type="common">Wasp spider</name>
    <name type="synonym">Aranea bruennichi</name>
    <dbReference type="NCBI Taxonomy" id="94029"/>
    <lineage>
        <taxon>Eukaryota</taxon>
        <taxon>Metazoa</taxon>
        <taxon>Ecdysozoa</taxon>
        <taxon>Arthropoda</taxon>
        <taxon>Chelicerata</taxon>
        <taxon>Arachnida</taxon>
        <taxon>Araneae</taxon>
        <taxon>Araneomorphae</taxon>
        <taxon>Entelegynae</taxon>
        <taxon>Araneoidea</taxon>
        <taxon>Araneidae</taxon>
        <taxon>Argiope</taxon>
    </lineage>
</organism>
<accession>A0A8T0F334</accession>
<evidence type="ECO:0000313" key="3">
    <source>
        <dbReference type="Proteomes" id="UP000807504"/>
    </source>
</evidence>
<dbReference type="EMBL" id="JABXBU010001863">
    <property type="protein sequence ID" value="KAF8783349.1"/>
    <property type="molecule type" value="Genomic_DNA"/>
</dbReference>
<feature type="region of interest" description="Disordered" evidence="1">
    <location>
        <begin position="487"/>
        <end position="534"/>
    </location>
</feature>
<comment type="caution">
    <text evidence="2">The sequence shown here is derived from an EMBL/GenBank/DDBJ whole genome shotgun (WGS) entry which is preliminary data.</text>
</comment>
<dbReference type="AlphaFoldDB" id="A0A8T0F334"/>
<evidence type="ECO:0000256" key="1">
    <source>
        <dbReference type="SAM" id="MobiDB-lite"/>
    </source>
</evidence>
<gene>
    <name evidence="2" type="ORF">HNY73_013522</name>
</gene>
<keyword evidence="3" id="KW-1185">Reference proteome</keyword>
<feature type="compositionally biased region" description="Basic and acidic residues" evidence="1">
    <location>
        <begin position="38"/>
        <end position="54"/>
    </location>
</feature>
<reference evidence="2" key="2">
    <citation type="submission" date="2020-06" db="EMBL/GenBank/DDBJ databases">
        <authorList>
            <person name="Sheffer M."/>
        </authorList>
    </citation>
    <scope>NUCLEOTIDE SEQUENCE</scope>
</reference>
<dbReference type="Proteomes" id="UP000807504">
    <property type="component" value="Unassembled WGS sequence"/>
</dbReference>
<name>A0A8T0F334_ARGBR</name>